<dbReference type="InterPro" id="IPR010744">
    <property type="entry name" value="Phage_CI_N"/>
</dbReference>
<evidence type="ECO:0000259" key="2">
    <source>
        <dbReference type="Pfam" id="PF16452"/>
    </source>
</evidence>
<dbReference type="GO" id="GO:0051259">
    <property type="term" value="P:protein complex oligomerization"/>
    <property type="evidence" value="ECO:0007669"/>
    <property type="project" value="InterPro"/>
</dbReference>
<organism evidence="3 4">
    <name type="scientific">Klebsiella phage 4LV2017</name>
    <dbReference type="NCBI Taxonomy" id="1960658"/>
    <lineage>
        <taxon>Viruses</taxon>
        <taxon>Duplodnaviria</taxon>
        <taxon>Heunggongvirae</taxon>
        <taxon>Uroviricota</taxon>
        <taxon>Caudoviricetes</taxon>
        <taxon>Peduoviridae</taxon>
        <taxon>Elveevirus</taxon>
        <taxon>Elveevirus 4LV2017</taxon>
    </lineage>
</organism>
<keyword evidence="4" id="KW-1185">Reference proteome</keyword>
<dbReference type="InterPro" id="IPR010982">
    <property type="entry name" value="Lambda_DNA-bd_dom_sf"/>
</dbReference>
<dbReference type="InterPro" id="IPR032499">
    <property type="entry name" value="Phage_CI_C"/>
</dbReference>
<dbReference type="Pfam" id="PF16452">
    <property type="entry name" value="Phage_CI_C"/>
    <property type="match status" value="1"/>
</dbReference>
<feature type="domain" description="Bacteriophage CI repressor N-terminal" evidence="1">
    <location>
        <begin position="135"/>
        <end position="196"/>
    </location>
</feature>
<dbReference type="Pfam" id="PF07022">
    <property type="entry name" value="Phage_CI_repr"/>
    <property type="match status" value="2"/>
</dbReference>
<dbReference type="Proteomes" id="UP000249917">
    <property type="component" value="Segment"/>
</dbReference>
<evidence type="ECO:0000313" key="3">
    <source>
        <dbReference type="EMBL" id="ARB15674.1"/>
    </source>
</evidence>
<dbReference type="GeneID" id="54979975"/>
<dbReference type="RefSeq" id="YP_009789826.1">
    <property type="nucleotide sequence ID" value="NC_047818.1"/>
</dbReference>
<feature type="domain" description="Bacteriophage CI repressor C-terminal" evidence="2">
    <location>
        <begin position="213"/>
        <end position="305"/>
    </location>
</feature>
<protein>
    <submittedName>
        <fullName evidence="3">Repressor protein CI</fullName>
    </submittedName>
</protein>
<evidence type="ECO:0000259" key="1">
    <source>
        <dbReference type="Pfam" id="PF07022"/>
    </source>
</evidence>
<dbReference type="KEGG" id="vg:54979975"/>
<reference evidence="3 4" key="1">
    <citation type="journal article" date="2017" name="Microb. Genom.">
        <title>Diversity, virulence, and antimicrobial resistance of the KPC-producing Klebsiella pneumoniae ST307 clone.</title>
        <authorList>
            <person name="Villa L."/>
            <person name="Feudi C."/>
            <person name="Fortini D."/>
            <person name="Brisse S."/>
            <person name="Passet V."/>
            <person name="Bonura C."/>
            <person name="Endimiani A."/>
            <person name="Mammina C."/>
            <person name="Ocampo A.M."/>
            <person name="Jimenez J.N."/>
            <person name="Doumith M."/>
            <person name="Woodford N."/>
            <person name="Hopkins K."/>
            <person name="Carattoli A."/>
        </authorList>
    </citation>
    <scope>NUCLEOTIDE SEQUENCE [LARGE SCALE GENOMIC DNA]</scope>
</reference>
<name>A0A2Z2FBI0_9CAUD</name>
<dbReference type="Gene3D" id="1.10.260.40">
    <property type="entry name" value="lambda repressor-like DNA-binding domains"/>
    <property type="match status" value="2"/>
</dbReference>
<dbReference type="GO" id="GO:0003677">
    <property type="term" value="F:DNA binding"/>
    <property type="evidence" value="ECO:0007669"/>
    <property type="project" value="InterPro"/>
</dbReference>
<dbReference type="EMBL" id="KY271398">
    <property type="protein sequence ID" value="ARB15674.1"/>
    <property type="molecule type" value="Genomic_DNA"/>
</dbReference>
<sequence>MSTNKITFRHIEDHLKAMVMQNRGGQKVIERILMAYGFKSRQAFCNHLGISQSTMANRYARDTFPADWVVICSMETGASIEWLAFGLDAEEGVPVPSPERHAEKQSADEFCNEVHTPTIKFDNENHMEFTRGGKAAIERIVKAYGYKTRQALADHLGISKSTLATRYMRDIFPADWIIQCCLETGVSLEWLSFGKGYSNQTKLSGLLTLDCYDLRDGKLTDQRELIVSSEILPKNLKHPYIVNSANDSYIISKEEYLSDGLWLVSINGEFTFRDIFKLPNNRIRVENTKYSFECDKKDLEFNNKVKGIIRKRV</sequence>
<dbReference type="GO" id="GO:0045892">
    <property type="term" value="P:negative regulation of DNA-templated transcription"/>
    <property type="evidence" value="ECO:0007669"/>
    <property type="project" value="InterPro"/>
</dbReference>
<accession>A0A2Z2FBI0</accession>
<dbReference type="Gene3D" id="2.10.109.10">
    <property type="entry name" value="Umud Fragment, subunit A"/>
    <property type="match status" value="1"/>
</dbReference>
<proteinExistence type="predicted"/>
<feature type="domain" description="Bacteriophage CI repressor N-terminal" evidence="1">
    <location>
        <begin position="28"/>
        <end position="87"/>
    </location>
</feature>
<evidence type="ECO:0000313" key="4">
    <source>
        <dbReference type="Proteomes" id="UP000249917"/>
    </source>
</evidence>